<gene>
    <name evidence="1" type="ORF">PXEA_LOCUS36637</name>
</gene>
<accession>A0A448XRL3</accession>
<keyword evidence="2" id="KW-1185">Reference proteome</keyword>
<name>A0A448XRL3_9PLAT</name>
<dbReference type="AlphaFoldDB" id="A0A448XRL3"/>
<protein>
    <submittedName>
        <fullName evidence="1">Uncharacterized protein</fullName>
    </submittedName>
</protein>
<proteinExistence type="predicted"/>
<organism evidence="1 2">
    <name type="scientific">Protopolystoma xenopodis</name>
    <dbReference type="NCBI Taxonomy" id="117903"/>
    <lineage>
        <taxon>Eukaryota</taxon>
        <taxon>Metazoa</taxon>
        <taxon>Spiralia</taxon>
        <taxon>Lophotrochozoa</taxon>
        <taxon>Platyhelminthes</taxon>
        <taxon>Monogenea</taxon>
        <taxon>Polyopisthocotylea</taxon>
        <taxon>Polystomatidea</taxon>
        <taxon>Polystomatidae</taxon>
        <taxon>Protopolystoma</taxon>
    </lineage>
</organism>
<dbReference type="OrthoDB" id="6266673at2759"/>
<dbReference type="Proteomes" id="UP000784294">
    <property type="component" value="Unassembled WGS sequence"/>
</dbReference>
<dbReference type="EMBL" id="CAAALY010279483">
    <property type="protein sequence ID" value="VEL43197.1"/>
    <property type="molecule type" value="Genomic_DNA"/>
</dbReference>
<evidence type="ECO:0000313" key="2">
    <source>
        <dbReference type="Proteomes" id="UP000784294"/>
    </source>
</evidence>
<evidence type="ECO:0000313" key="1">
    <source>
        <dbReference type="EMBL" id="VEL43197.1"/>
    </source>
</evidence>
<reference evidence="1" key="1">
    <citation type="submission" date="2018-11" db="EMBL/GenBank/DDBJ databases">
        <authorList>
            <consortium name="Pathogen Informatics"/>
        </authorList>
    </citation>
    <scope>NUCLEOTIDE SEQUENCE</scope>
</reference>
<comment type="caution">
    <text evidence="1">The sequence shown here is derived from an EMBL/GenBank/DDBJ whole genome shotgun (WGS) entry which is preliminary data.</text>
</comment>
<sequence length="34" mass="3988">MDELKMFANMTPRVEAKIRDYHKTLAYVFTPQAA</sequence>